<feature type="domain" description="NTF2-like N-terminal transpeptidase" evidence="2">
    <location>
        <begin position="36"/>
        <end position="143"/>
    </location>
</feature>
<keyword evidence="4" id="KW-1185">Reference proteome</keyword>
<dbReference type="SUPFAM" id="SSF56601">
    <property type="entry name" value="beta-lactamase/transpeptidase-like"/>
    <property type="match status" value="1"/>
</dbReference>
<dbReference type="InterPro" id="IPR007887">
    <property type="entry name" value="MecA_N"/>
</dbReference>
<evidence type="ECO:0000313" key="4">
    <source>
        <dbReference type="Proteomes" id="UP000565711"/>
    </source>
</evidence>
<organism evidence="3 4">
    <name type="scientific">Nocardia vermiculata</name>
    <dbReference type="NCBI Taxonomy" id="257274"/>
    <lineage>
        <taxon>Bacteria</taxon>
        <taxon>Bacillati</taxon>
        <taxon>Actinomycetota</taxon>
        <taxon>Actinomycetes</taxon>
        <taxon>Mycobacteriales</taxon>
        <taxon>Nocardiaceae</taxon>
        <taxon>Nocardia</taxon>
    </lineage>
</organism>
<dbReference type="PROSITE" id="PS51257">
    <property type="entry name" value="PROKAR_LIPOPROTEIN"/>
    <property type="match status" value="1"/>
</dbReference>
<proteinExistence type="predicted"/>
<evidence type="ECO:0000259" key="1">
    <source>
        <dbReference type="Pfam" id="PF00905"/>
    </source>
</evidence>
<dbReference type="GO" id="GO:0046677">
    <property type="term" value="P:response to antibiotic"/>
    <property type="evidence" value="ECO:0007669"/>
    <property type="project" value="InterPro"/>
</dbReference>
<accession>A0A846Y8H2</accession>
<dbReference type="GO" id="GO:0008658">
    <property type="term" value="F:penicillin binding"/>
    <property type="evidence" value="ECO:0007669"/>
    <property type="project" value="InterPro"/>
</dbReference>
<dbReference type="Proteomes" id="UP000565711">
    <property type="component" value="Unassembled WGS sequence"/>
</dbReference>
<dbReference type="InterPro" id="IPR050515">
    <property type="entry name" value="Beta-lactam/transpept"/>
</dbReference>
<protein>
    <submittedName>
        <fullName evidence="3">Penicillin-binding transpeptidase domain-containing protein</fullName>
    </submittedName>
</protein>
<reference evidence="3 4" key="1">
    <citation type="submission" date="2020-04" db="EMBL/GenBank/DDBJ databases">
        <title>MicrobeNet Type strains.</title>
        <authorList>
            <person name="Nicholson A.C."/>
        </authorList>
    </citation>
    <scope>NUCLEOTIDE SEQUENCE [LARGE SCALE GENOMIC DNA]</scope>
    <source>
        <strain evidence="3 4">JCM 12354</strain>
    </source>
</reference>
<dbReference type="RefSeq" id="WP_067876702.1">
    <property type="nucleotide sequence ID" value="NZ_JAAXOP010000018.1"/>
</dbReference>
<dbReference type="PANTHER" id="PTHR30627">
    <property type="entry name" value="PEPTIDOGLYCAN D,D-TRANSPEPTIDASE"/>
    <property type="match status" value="1"/>
</dbReference>
<dbReference type="AlphaFoldDB" id="A0A846Y8H2"/>
<dbReference type="InterPro" id="IPR001460">
    <property type="entry name" value="PCN-bd_Tpept"/>
</dbReference>
<dbReference type="PANTHER" id="PTHR30627:SF24">
    <property type="entry name" value="PENICILLIN-BINDING PROTEIN 4B"/>
    <property type="match status" value="1"/>
</dbReference>
<evidence type="ECO:0000259" key="2">
    <source>
        <dbReference type="Pfam" id="PF05223"/>
    </source>
</evidence>
<dbReference type="EMBL" id="JAAXOP010000018">
    <property type="protein sequence ID" value="NKY53538.1"/>
    <property type="molecule type" value="Genomic_DNA"/>
</dbReference>
<comment type="caution">
    <text evidence="3">The sequence shown here is derived from an EMBL/GenBank/DDBJ whole genome shotgun (WGS) entry which is preliminary data.</text>
</comment>
<feature type="domain" description="Penicillin-binding protein transpeptidase" evidence="1">
    <location>
        <begin position="328"/>
        <end position="583"/>
    </location>
</feature>
<name>A0A846Y8H2_9NOCA</name>
<dbReference type="GO" id="GO:0071555">
    <property type="term" value="P:cell wall organization"/>
    <property type="evidence" value="ECO:0007669"/>
    <property type="project" value="TreeGrafter"/>
</dbReference>
<gene>
    <name evidence="3" type="ORF">HGA08_25400</name>
</gene>
<dbReference type="InterPro" id="IPR012338">
    <property type="entry name" value="Beta-lactam/transpept-like"/>
</dbReference>
<dbReference type="Pfam" id="PF00905">
    <property type="entry name" value="Transpeptidase"/>
    <property type="match status" value="1"/>
</dbReference>
<dbReference type="GO" id="GO:0071972">
    <property type="term" value="F:peptidoglycan L,D-transpeptidase activity"/>
    <property type="evidence" value="ECO:0007669"/>
    <property type="project" value="TreeGrafter"/>
</dbReference>
<dbReference type="Gene3D" id="3.40.710.10">
    <property type="entry name" value="DD-peptidase/beta-lactamase superfamily"/>
    <property type="match status" value="1"/>
</dbReference>
<sequence>MGTEVLRWWGRRVLAVGAATAVVVTAGACSSGQQGPVAAADRFLSAFADHDPTRAAGLTNQPEKAAAALDSAWENLQAGKLSAHSGSARVTGDTATVDYTYQWTLPRDRVWTYSGQLQLGRSDGQWQVRWSASDIHPRLGDTQSLRLRVTPAPRARVNERSGSDVLAPGVVHRISFAVAAAPDPGYVARALSAALKQFDDTLVPESILTAARKAEGSYPVIALSDREFEQAGGQLLGLPGVTIERQGDLVPTDRHFAPDLMTQIHKTVIDEIDGKAGWSVVAVNANGAETGVLQEVAPQPAPSFSLSLDRGVQNAAQRAVDGRREQTMMVVIQPSTGAVLAVAQNEAADADGPIATIGLYPPGSTFKTVTAAAAMSTGLAGPDTTVPCPSRIVVGERTIPNYDMFSLGDVPMSTAYERSCNTAFAKLASELPPDALTDAAAQLGVGPDYAVTGLPTVSGSVPPAEDLVLRTVDGIGQGKVLVSPFGMALVAATVANGSVPTPYLISGYDTVVDGDRPALKPEVVDGLREMMRQVVTGGTAARIADQGEVFGKTGEAEAGGGSHSWFIGYRGDLAWATLLVQGGSSDNAVAVTRDMLAALPASSS</sequence>
<evidence type="ECO:0000313" key="3">
    <source>
        <dbReference type="EMBL" id="NKY53538.1"/>
    </source>
</evidence>
<dbReference type="Pfam" id="PF05223">
    <property type="entry name" value="MecA_N"/>
    <property type="match status" value="1"/>
</dbReference>
<dbReference type="GO" id="GO:0005886">
    <property type="term" value="C:plasma membrane"/>
    <property type="evidence" value="ECO:0007669"/>
    <property type="project" value="TreeGrafter"/>
</dbReference>